<sequence>MQVSFFLMQSYEPPVPACAVNEVLSQISEEGSSPLPIILAPFIVSSFLVLLCVLEILLQLSLV</sequence>
<dbReference type="Proteomes" id="UP000596661">
    <property type="component" value="Chromosome 1"/>
</dbReference>
<evidence type="ECO:0000313" key="4">
    <source>
        <dbReference type="Proteomes" id="UP000596661"/>
    </source>
</evidence>
<protein>
    <recommendedName>
        <fullName evidence="2">DUF7894 domain-containing protein</fullName>
    </recommendedName>
</protein>
<gene>
    <name evidence="3" type="primary">LOC115713596</name>
</gene>
<dbReference type="EnsemblPlants" id="novel_model_1885_5bd9a17a.1.5bd9b136">
    <property type="protein sequence ID" value="cds.novel_model_1885_5bd9a17a.1.5bd9b136"/>
    <property type="gene ID" value="novel_gene_1030_5bd9a17a"/>
</dbReference>
<dbReference type="EMBL" id="UZAU01000056">
    <property type="status" value="NOT_ANNOTATED_CDS"/>
    <property type="molecule type" value="Genomic_DNA"/>
</dbReference>
<evidence type="ECO:0000259" key="2">
    <source>
        <dbReference type="Pfam" id="PF25428"/>
    </source>
</evidence>
<proteinExistence type="predicted"/>
<keyword evidence="4" id="KW-1185">Reference proteome</keyword>
<feature type="domain" description="DUF7894" evidence="2">
    <location>
        <begin position="2"/>
        <end position="46"/>
    </location>
</feature>
<reference evidence="3" key="2">
    <citation type="submission" date="2021-03" db="UniProtKB">
        <authorList>
            <consortium name="EnsemblPlants"/>
        </authorList>
    </citation>
    <scope>IDENTIFICATION</scope>
</reference>
<organism evidence="3 4">
    <name type="scientific">Cannabis sativa</name>
    <name type="common">Hemp</name>
    <name type="synonym">Marijuana</name>
    <dbReference type="NCBI Taxonomy" id="3483"/>
    <lineage>
        <taxon>Eukaryota</taxon>
        <taxon>Viridiplantae</taxon>
        <taxon>Streptophyta</taxon>
        <taxon>Embryophyta</taxon>
        <taxon>Tracheophyta</taxon>
        <taxon>Spermatophyta</taxon>
        <taxon>Magnoliopsida</taxon>
        <taxon>eudicotyledons</taxon>
        <taxon>Gunneridae</taxon>
        <taxon>Pentapetalae</taxon>
        <taxon>rosids</taxon>
        <taxon>fabids</taxon>
        <taxon>Rosales</taxon>
        <taxon>Cannabaceae</taxon>
        <taxon>Cannabis</taxon>
    </lineage>
</organism>
<dbReference type="InterPro" id="IPR057216">
    <property type="entry name" value="DUF7894"/>
</dbReference>
<dbReference type="PANTHER" id="PTHR37221:SF1">
    <property type="entry name" value="OS02G0582400 PROTEIN"/>
    <property type="match status" value="1"/>
</dbReference>
<dbReference type="PANTHER" id="PTHR37221">
    <property type="entry name" value="OS02G0582400 PROTEIN"/>
    <property type="match status" value="1"/>
</dbReference>
<reference evidence="3" key="1">
    <citation type="submission" date="2018-11" db="EMBL/GenBank/DDBJ databases">
        <authorList>
            <person name="Grassa J C."/>
        </authorList>
    </citation>
    <scope>NUCLEOTIDE SEQUENCE [LARGE SCALE GENOMIC DNA]</scope>
</reference>
<dbReference type="Pfam" id="PF25428">
    <property type="entry name" value="DUF7894"/>
    <property type="match status" value="1"/>
</dbReference>
<evidence type="ECO:0000256" key="1">
    <source>
        <dbReference type="SAM" id="Phobius"/>
    </source>
</evidence>
<keyword evidence="1" id="KW-1133">Transmembrane helix</keyword>
<name>A0A803QVI0_CANSA</name>
<keyword evidence="1" id="KW-0472">Membrane</keyword>
<accession>A0A803QVI0</accession>
<keyword evidence="1" id="KW-0812">Transmembrane</keyword>
<dbReference type="Gramene" id="novel_model_1885_5bd9a17a.1.5bd9b136">
    <property type="protein sequence ID" value="cds.novel_model_1885_5bd9a17a.1.5bd9b136"/>
    <property type="gene ID" value="novel_gene_1030_5bd9a17a"/>
</dbReference>
<feature type="transmembrane region" description="Helical" evidence="1">
    <location>
        <begin position="37"/>
        <end position="58"/>
    </location>
</feature>
<evidence type="ECO:0000313" key="3">
    <source>
        <dbReference type="EnsemblPlants" id="cds.novel_model_1885_5bd9a17a.1.5bd9b136"/>
    </source>
</evidence>
<dbReference type="AlphaFoldDB" id="A0A803QVI0"/>